<keyword evidence="3" id="KW-1185">Reference proteome</keyword>
<dbReference type="InParanoid" id="S7W8R7"/>
<gene>
    <name evidence="2" type="ORF">SLOPH_1836</name>
</gene>
<organism evidence="2 3">
    <name type="scientific">Spraguea lophii (strain 42_110)</name>
    <name type="common">Microsporidian parasite</name>
    <dbReference type="NCBI Taxonomy" id="1358809"/>
    <lineage>
        <taxon>Eukaryota</taxon>
        <taxon>Fungi</taxon>
        <taxon>Fungi incertae sedis</taxon>
        <taxon>Microsporidia</taxon>
        <taxon>Spragueidae</taxon>
        <taxon>Spraguea</taxon>
    </lineage>
</organism>
<dbReference type="AlphaFoldDB" id="S7W8R7"/>
<protein>
    <recommendedName>
        <fullName evidence="4">Tetratricopeptide repeat protein</fullName>
    </recommendedName>
</protein>
<dbReference type="Proteomes" id="UP000014978">
    <property type="component" value="Unassembled WGS sequence"/>
</dbReference>
<dbReference type="EMBL" id="ATCN01000329">
    <property type="protein sequence ID" value="EPR79246.1"/>
    <property type="molecule type" value="Genomic_DNA"/>
</dbReference>
<dbReference type="OMA" id="SANICFL"/>
<name>S7W8R7_SPRLO</name>
<reference evidence="3" key="1">
    <citation type="journal article" date="2013" name="PLoS Genet.">
        <title>The genome of Spraguea lophii and the basis of host-microsporidian interactions.</title>
        <authorList>
            <person name="Campbell S.E."/>
            <person name="Williams T.A."/>
            <person name="Yousuf A."/>
            <person name="Soanes D.M."/>
            <person name="Paszkiewicz K.H."/>
            <person name="Williams B.A.P."/>
        </authorList>
    </citation>
    <scope>NUCLEOTIDE SEQUENCE [LARGE SCALE GENOMIC DNA]</scope>
    <source>
        <strain evidence="3">42_110</strain>
    </source>
</reference>
<evidence type="ECO:0000256" key="1">
    <source>
        <dbReference type="SAM" id="Coils"/>
    </source>
</evidence>
<dbReference type="InterPro" id="IPR011990">
    <property type="entry name" value="TPR-like_helical_dom_sf"/>
</dbReference>
<evidence type="ECO:0000313" key="2">
    <source>
        <dbReference type="EMBL" id="EPR79246.1"/>
    </source>
</evidence>
<evidence type="ECO:0008006" key="4">
    <source>
        <dbReference type="Google" id="ProtNLM"/>
    </source>
</evidence>
<dbReference type="STRING" id="1358809.S7W8R7"/>
<dbReference type="HOGENOM" id="CLU_539886_0_0_1"/>
<proteinExistence type="predicted"/>
<feature type="coiled-coil region" evidence="1">
    <location>
        <begin position="273"/>
        <end position="307"/>
    </location>
</feature>
<dbReference type="VEuPathDB" id="MicrosporidiaDB:SLOPH_1836"/>
<evidence type="ECO:0000313" key="3">
    <source>
        <dbReference type="Proteomes" id="UP000014978"/>
    </source>
</evidence>
<accession>S7W8R7</accession>
<comment type="caution">
    <text evidence="2">The sequence shown here is derived from an EMBL/GenBank/DDBJ whole genome shotgun (WGS) entry which is preliminary data.</text>
</comment>
<feature type="coiled-coil region" evidence="1">
    <location>
        <begin position="109"/>
        <end position="136"/>
    </location>
</feature>
<sequence>MEYFSKNIKLGLDIDNIFSTLKKDNNNILNLYLLYKSVIFGKHMIKEYIIELLEECSYVILEENMLSVNILREIGEYERAMEMLENIKVKNNIKINLIGTTAINKKFYNNETLVLALELEREKNNIEKEYQKETDTRIYKDFKIQKLTVLEQKIILLELLLILETEHNEDLLNEKTMIYLERLLYENNEYDKNLKRAIVLIDAKINGNIEKVSTIEKNVYDFEVDYDLPIILNYDGYEILGRVFLKNFYFESALKIFKKLEMKKEMVYCYVGMDKNLESLKFLKEEMNILENEIKNNENIKNNKTINIIEEIEFIYKDDTSLFSKKLKLREIYHIISELENNCEYYDKSYKLYNDLQPLKLKYKYFIANENYLEAKKTLEIALENFNRESLIYDYGVVLIKLKEFKNAIDVFYKIENKSYQVLINLINLLTIENREEETIDFLKKVMKMRNKENITRKFISLCLKYNKLEEIRNIYSTNKKMVEEIACDFENGKYLIEQFEENKK</sequence>
<keyword evidence="1" id="KW-0175">Coiled coil</keyword>
<dbReference type="SUPFAM" id="SSF48452">
    <property type="entry name" value="TPR-like"/>
    <property type="match status" value="1"/>
</dbReference>